<protein>
    <submittedName>
        <fullName evidence="5">TPM domain-containing protein</fullName>
    </submittedName>
</protein>
<dbReference type="PANTHER" id="PTHR30373">
    <property type="entry name" value="UPF0603 PROTEIN YGCG"/>
    <property type="match status" value="1"/>
</dbReference>
<keyword evidence="2" id="KW-1133">Transmembrane helix</keyword>
<feature type="region of interest" description="Disordered" evidence="1">
    <location>
        <begin position="276"/>
        <end position="301"/>
    </location>
</feature>
<evidence type="ECO:0000256" key="3">
    <source>
        <dbReference type="SAM" id="SignalP"/>
    </source>
</evidence>
<comment type="caution">
    <text evidence="5">The sequence shown here is derived from an EMBL/GenBank/DDBJ whole genome shotgun (WGS) entry which is preliminary data.</text>
</comment>
<dbReference type="OrthoDB" id="9810918at2"/>
<evidence type="ECO:0000256" key="1">
    <source>
        <dbReference type="SAM" id="MobiDB-lite"/>
    </source>
</evidence>
<feature type="compositionally biased region" description="Gly residues" evidence="1">
    <location>
        <begin position="281"/>
        <end position="301"/>
    </location>
</feature>
<gene>
    <name evidence="5" type="ORF">GL300_01910</name>
</gene>
<dbReference type="InterPro" id="IPR007621">
    <property type="entry name" value="TPM_dom"/>
</dbReference>
<proteinExistence type="predicted"/>
<feature type="domain" description="TPM" evidence="4">
    <location>
        <begin position="31"/>
        <end position="156"/>
    </location>
</feature>
<accession>A0A844HGI0</accession>
<keyword evidence="2" id="KW-0812">Transmembrane</keyword>
<keyword evidence="3" id="KW-0732">Signal</keyword>
<dbReference type="Gene3D" id="3.10.310.50">
    <property type="match status" value="1"/>
</dbReference>
<name>A0A844HGI0_9RHOB</name>
<dbReference type="RefSeq" id="WP_155037876.1">
    <property type="nucleotide sequence ID" value="NZ_JBHGCD010000008.1"/>
</dbReference>
<dbReference type="AlphaFoldDB" id="A0A844HGI0"/>
<feature type="signal peptide" evidence="3">
    <location>
        <begin position="1"/>
        <end position="20"/>
    </location>
</feature>
<evidence type="ECO:0000259" key="4">
    <source>
        <dbReference type="Pfam" id="PF04536"/>
    </source>
</evidence>
<dbReference type="Pfam" id="PF04536">
    <property type="entry name" value="TPM_phosphatase"/>
    <property type="match status" value="1"/>
</dbReference>
<organism evidence="5 6">
    <name type="scientific">Paracoccus litorisediminis</name>
    <dbReference type="NCBI Taxonomy" id="2006130"/>
    <lineage>
        <taxon>Bacteria</taxon>
        <taxon>Pseudomonadati</taxon>
        <taxon>Pseudomonadota</taxon>
        <taxon>Alphaproteobacteria</taxon>
        <taxon>Rhodobacterales</taxon>
        <taxon>Paracoccaceae</taxon>
        <taxon>Paracoccus</taxon>
    </lineage>
</organism>
<dbReference type="PANTHER" id="PTHR30373:SF2">
    <property type="entry name" value="UPF0603 PROTEIN YGCG"/>
    <property type="match status" value="1"/>
</dbReference>
<dbReference type="Proteomes" id="UP000449846">
    <property type="component" value="Unassembled WGS sequence"/>
</dbReference>
<evidence type="ECO:0000313" key="6">
    <source>
        <dbReference type="Proteomes" id="UP000449846"/>
    </source>
</evidence>
<keyword evidence="2" id="KW-0472">Membrane</keyword>
<feature type="chain" id="PRO_5032991878" evidence="3">
    <location>
        <begin position="21"/>
        <end position="301"/>
    </location>
</feature>
<feature type="transmembrane region" description="Helical" evidence="2">
    <location>
        <begin position="181"/>
        <end position="199"/>
    </location>
</feature>
<dbReference type="EMBL" id="WMIG01000001">
    <property type="protein sequence ID" value="MTH57959.1"/>
    <property type="molecule type" value="Genomic_DNA"/>
</dbReference>
<keyword evidence="6" id="KW-1185">Reference proteome</keyword>
<reference evidence="5 6" key="1">
    <citation type="submission" date="2019-11" db="EMBL/GenBank/DDBJ databases">
        <authorList>
            <person name="Dong K."/>
        </authorList>
    </citation>
    <scope>NUCLEOTIDE SEQUENCE [LARGE SCALE GENOMIC DNA]</scope>
    <source>
        <strain evidence="5 6">NBRC 112902</strain>
    </source>
</reference>
<sequence>MRELAALLLGLALLTQAALAEALPDWTSTTVNDFAQIIDPDDEAALDRALTELRNSTGVEGTVVTLPDRASYGGTDGLEPFATRLFNHWGVGDATRNDGFMILVLAQDREARIELGAGYPNDADIRAQDIMRGTMLPAYRAGHMSQGIRDGTEAVISLIARPHAQGLPPPAKPRTNWVDRALNLVFFGAFAAIFAAIGIKHWRRRHCPQCGKGGITTTRSPHRETQPEGGYMIAQTDVTRRCPHCDWSETRPAPMPQRIFYGPDDRVLRRERNPAYRAASRGGGSGFGGGSSRGGGASGRW</sequence>
<evidence type="ECO:0000313" key="5">
    <source>
        <dbReference type="EMBL" id="MTH57959.1"/>
    </source>
</evidence>
<evidence type="ECO:0000256" key="2">
    <source>
        <dbReference type="SAM" id="Phobius"/>
    </source>
</evidence>